<dbReference type="Proteomes" id="UP001208888">
    <property type="component" value="Unassembled WGS sequence"/>
</dbReference>
<organism evidence="7 8">
    <name type="scientific">Pantoea ananas</name>
    <name type="common">Erwinia uredovora</name>
    <dbReference type="NCBI Taxonomy" id="553"/>
    <lineage>
        <taxon>Bacteria</taxon>
        <taxon>Pseudomonadati</taxon>
        <taxon>Pseudomonadota</taxon>
        <taxon>Gammaproteobacteria</taxon>
        <taxon>Enterobacterales</taxon>
        <taxon>Erwiniaceae</taxon>
        <taxon>Pantoea</taxon>
    </lineage>
</organism>
<keyword evidence="5 6" id="KW-0326">Glycosidase</keyword>
<comment type="catalytic activity">
    <reaction evidence="1 6">
        <text>Hydrolysis of (1-&gt;4)-beta-linkages between N-acetylmuramic acid and N-acetyl-D-glucosamine residues in a peptidoglycan and between N-acetyl-D-glucosamine residues in chitodextrins.</text>
        <dbReference type="EC" id="3.2.1.17"/>
    </reaction>
</comment>
<dbReference type="InterPro" id="IPR002196">
    <property type="entry name" value="Glyco_hydro_24"/>
</dbReference>
<dbReference type="EMBL" id="JANFVX010000011">
    <property type="protein sequence ID" value="MCW0344955.1"/>
    <property type="molecule type" value="Genomic_DNA"/>
</dbReference>
<dbReference type="SUPFAM" id="SSF53955">
    <property type="entry name" value="Lysozyme-like"/>
    <property type="match status" value="1"/>
</dbReference>
<dbReference type="HAMAP" id="MF_04110">
    <property type="entry name" value="ENDOLYSIN_T4"/>
    <property type="match status" value="1"/>
</dbReference>
<dbReference type="GO" id="GO:0042742">
    <property type="term" value="P:defense response to bacterium"/>
    <property type="evidence" value="ECO:0007669"/>
    <property type="project" value="UniProtKB-KW"/>
</dbReference>
<dbReference type="GO" id="GO:0009253">
    <property type="term" value="P:peptidoglycan catabolic process"/>
    <property type="evidence" value="ECO:0007669"/>
    <property type="project" value="InterPro"/>
</dbReference>
<evidence type="ECO:0000256" key="1">
    <source>
        <dbReference type="ARBA" id="ARBA00000632"/>
    </source>
</evidence>
<dbReference type="EC" id="3.2.1.17" evidence="6"/>
<gene>
    <name evidence="7" type="ORF">NB703_003048</name>
</gene>
<evidence type="ECO:0000256" key="6">
    <source>
        <dbReference type="RuleBase" id="RU003788"/>
    </source>
</evidence>
<keyword evidence="3 6" id="KW-0081">Bacteriolytic enzyme</keyword>
<dbReference type="GO" id="GO:0016998">
    <property type="term" value="P:cell wall macromolecule catabolic process"/>
    <property type="evidence" value="ECO:0007669"/>
    <property type="project" value="InterPro"/>
</dbReference>
<evidence type="ECO:0000256" key="3">
    <source>
        <dbReference type="ARBA" id="ARBA00022638"/>
    </source>
</evidence>
<dbReference type="Pfam" id="PF00959">
    <property type="entry name" value="Phage_lysozyme"/>
    <property type="match status" value="1"/>
</dbReference>
<dbReference type="GO" id="GO:0003796">
    <property type="term" value="F:lysozyme activity"/>
    <property type="evidence" value="ECO:0007669"/>
    <property type="project" value="UniProtKB-EC"/>
</dbReference>
<dbReference type="InterPro" id="IPR043688">
    <property type="entry name" value="SAR_endolysin-like"/>
</dbReference>
<dbReference type="InterPro" id="IPR023347">
    <property type="entry name" value="Lysozyme_dom_sf"/>
</dbReference>
<dbReference type="CDD" id="cd16900">
    <property type="entry name" value="endolysin_R21-like"/>
    <property type="match status" value="1"/>
</dbReference>
<reference evidence="7" key="1">
    <citation type="submission" date="2022-06" db="EMBL/GenBank/DDBJ databases">
        <title>Dynamics of rice microbiomes reveals core vertical transmitted seed endophytes.</title>
        <authorList>
            <person name="Liao K."/>
            <person name="Zhang X."/>
        </authorList>
    </citation>
    <scope>NUCLEOTIDE SEQUENCE</scope>
    <source>
        <strain evidence="7">JT1-17</strain>
    </source>
</reference>
<dbReference type="RefSeq" id="WP_319019630.1">
    <property type="nucleotide sequence ID" value="NZ_JANFVX010000011.1"/>
</dbReference>
<dbReference type="PANTHER" id="PTHR38107">
    <property type="match status" value="1"/>
</dbReference>
<evidence type="ECO:0000256" key="4">
    <source>
        <dbReference type="ARBA" id="ARBA00022801"/>
    </source>
</evidence>
<dbReference type="InterPro" id="IPR034690">
    <property type="entry name" value="Endolysin_T4_type"/>
</dbReference>
<evidence type="ECO:0000313" key="7">
    <source>
        <dbReference type="EMBL" id="MCW0344955.1"/>
    </source>
</evidence>
<keyword evidence="2 6" id="KW-0929">Antimicrobial</keyword>
<dbReference type="GO" id="GO:0031640">
    <property type="term" value="P:killing of cells of another organism"/>
    <property type="evidence" value="ECO:0007669"/>
    <property type="project" value="UniProtKB-KW"/>
</dbReference>
<sequence length="162" mass="17700">MAISPALRKSLITAAGGGALAIAAVLVPSLEGNSYTPYRDVGGVWTVCNGITGPDVIQGKTYTQKECDALLQKHLQPYARSVERSVKVPSNAYQKAALISFSYNVGINAFEHSSVLRNLNAGRYQQACDGLRSWVYVDRVRIQGLANRRDVEREICSWSLNP</sequence>
<dbReference type="Gene3D" id="1.10.530.40">
    <property type="match status" value="1"/>
</dbReference>
<evidence type="ECO:0000313" key="8">
    <source>
        <dbReference type="Proteomes" id="UP001208888"/>
    </source>
</evidence>
<dbReference type="PANTHER" id="PTHR38107:SF3">
    <property type="entry name" value="LYSOZYME RRRD-RELATED"/>
    <property type="match status" value="1"/>
</dbReference>
<evidence type="ECO:0000256" key="5">
    <source>
        <dbReference type="ARBA" id="ARBA00023295"/>
    </source>
</evidence>
<dbReference type="InterPro" id="IPR023346">
    <property type="entry name" value="Lysozyme-like_dom_sf"/>
</dbReference>
<proteinExistence type="inferred from homology"/>
<name>A0AAJ1FUA0_PANAN</name>
<accession>A0AAJ1FUA0</accession>
<dbReference type="HAMAP" id="MF_04136">
    <property type="entry name" value="SAR_ENDOLYSIN"/>
    <property type="match status" value="1"/>
</dbReference>
<comment type="caution">
    <text evidence="7">The sequence shown here is derived from an EMBL/GenBank/DDBJ whole genome shotgun (WGS) entry which is preliminary data.</text>
</comment>
<comment type="similarity">
    <text evidence="6">Belongs to the glycosyl hydrolase 24 family.</text>
</comment>
<evidence type="ECO:0000256" key="2">
    <source>
        <dbReference type="ARBA" id="ARBA00022529"/>
    </source>
</evidence>
<dbReference type="InterPro" id="IPR051018">
    <property type="entry name" value="Bacteriophage_GH24"/>
</dbReference>
<keyword evidence="4 6" id="KW-0378">Hydrolase</keyword>
<dbReference type="AlphaFoldDB" id="A0AAJ1FUA0"/>
<protein>
    <recommendedName>
        <fullName evidence="6">Lysozyme</fullName>
        <ecNumber evidence="6">3.2.1.17</ecNumber>
    </recommendedName>
</protein>